<dbReference type="Pfam" id="PF12094">
    <property type="entry name" value="DUF3570"/>
    <property type="match status" value="1"/>
</dbReference>
<evidence type="ECO:0000313" key="3">
    <source>
        <dbReference type="Proteomes" id="UP000199354"/>
    </source>
</evidence>
<feature type="chain" id="PRO_5011471642" description="DUF3570 domain-containing protein" evidence="1">
    <location>
        <begin position="20"/>
        <end position="393"/>
    </location>
</feature>
<dbReference type="InterPro" id="IPR021953">
    <property type="entry name" value="DUF3570"/>
</dbReference>
<name>A0A1G5E6K0_9FLAO</name>
<evidence type="ECO:0000256" key="1">
    <source>
        <dbReference type="SAM" id="SignalP"/>
    </source>
</evidence>
<organism evidence="2 3">
    <name type="scientific">Flavobacterium caeni</name>
    <dbReference type="NCBI Taxonomy" id="490189"/>
    <lineage>
        <taxon>Bacteria</taxon>
        <taxon>Pseudomonadati</taxon>
        <taxon>Bacteroidota</taxon>
        <taxon>Flavobacteriia</taxon>
        <taxon>Flavobacteriales</taxon>
        <taxon>Flavobacteriaceae</taxon>
        <taxon>Flavobacterium</taxon>
    </lineage>
</organism>
<proteinExistence type="predicted"/>
<reference evidence="2 3" key="1">
    <citation type="submission" date="2016-10" db="EMBL/GenBank/DDBJ databases">
        <authorList>
            <person name="de Groot N.N."/>
        </authorList>
    </citation>
    <scope>NUCLEOTIDE SEQUENCE [LARGE SCALE GENOMIC DNA]</scope>
    <source>
        <strain evidence="2 3">CGMCC 1.7031</strain>
    </source>
</reference>
<dbReference type="RefSeq" id="WP_091141159.1">
    <property type="nucleotide sequence ID" value="NZ_FMVF01000004.1"/>
</dbReference>
<evidence type="ECO:0008006" key="4">
    <source>
        <dbReference type="Google" id="ProtNLM"/>
    </source>
</evidence>
<evidence type="ECO:0000313" key="2">
    <source>
        <dbReference type="EMBL" id="SCY22138.1"/>
    </source>
</evidence>
<feature type="signal peptide" evidence="1">
    <location>
        <begin position="1"/>
        <end position="19"/>
    </location>
</feature>
<keyword evidence="1" id="KW-0732">Signal</keyword>
<gene>
    <name evidence="2" type="ORF">SAMN02927903_00947</name>
</gene>
<dbReference type="Proteomes" id="UP000199354">
    <property type="component" value="Unassembled WGS sequence"/>
</dbReference>
<protein>
    <recommendedName>
        <fullName evidence="4">DUF3570 domain-containing protein</fullName>
    </recommendedName>
</protein>
<accession>A0A1G5E6K0</accession>
<dbReference type="OrthoDB" id="5450709at2"/>
<dbReference type="STRING" id="490189.SAMN02927903_00947"/>
<keyword evidence="3" id="KW-1185">Reference proteome</keyword>
<sequence>MKRIIITGFALLGILRLSAQSTPTDSTGYKSTKLKIDEINLVSSYYKQDGNNSAVTGGIGTEELTDISNTIDVKLLKYGKTGIKHGFDLEIGIDHYTSASSDMIDLQANSSASSADNRFFPSITYTRENEEKGNTLGLGLSSSTEFDYQSFGGNVSYSKKTKDKSGEFTGKFQAYLDQVKMILPVELRTPTSPTGTESRNTFAVSLGYSQIINQNLQIMFLADVITQSGYLSLPFHRVYFNDGTVHQENLPDTRLKIPLAVRASYFLGDNVILRAYYRYYSDDWKLTAHTADIEVPVKLSQSLSISPFYRYYTQQGTKYFRPYGAHNGTQEFYTSNFDLSTFNSNFLGAGLKFTPPKGVFGIKHFNTVEFRYGHYTKTTQMTSDVFSINLKYK</sequence>
<dbReference type="AlphaFoldDB" id="A0A1G5E6K0"/>
<dbReference type="EMBL" id="FMVF01000004">
    <property type="protein sequence ID" value="SCY22138.1"/>
    <property type="molecule type" value="Genomic_DNA"/>
</dbReference>